<keyword evidence="2" id="KW-0032">Aminotransferase</keyword>
<dbReference type="Proteomes" id="UP001597448">
    <property type="component" value="Unassembled WGS sequence"/>
</dbReference>
<comment type="caution">
    <text evidence="2">The sequence shown here is derived from an EMBL/GenBank/DDBJ whole genome shotgun (WGS) entry which is preliminary data.</text>
</comment>
<dbReference type="InterPro" id="IPR015424">
    <property type="entry name" value="PyrdxlP-dep_Trfase"/>
</dbReference>
<gene>
    <name evidence="2" type="ORF">ACFSX3_18135</name>
</gene>
<dbReference type="SUPFAM" id="SSF53383">
    <property type="entry name" value="PLP-dependent transferases"/>
    <property type="match status" value="1"/>
</dbReference>
<dbReference type="PIRSF" id="PIRSF000390">
    <property type="entry name" value="PLP_StrS"/>
    <property type="match status" value="1"/>
</dbReference>
<evidence type="ECO:0000313" key="3">
    <source>
        <dbReference type="Proteomes" id="UP001597448"/>
    </source>
</evidence>
<comment type="similarity">
    <text evidence="1">Belongs to the DegT/DnrJ/EryC1 family.</text>
</comment>
<keyword evidence="3" id="KW-1185">Reference proteome</keyword>
<proteinExistence type="inferred from homology"/>
<protein>
    <submittedName>
        <fullName evidence="2">LegC family aminotransferase</fullName>
    </submittedName>
</protein>
<dbReference type="NCBIfam" id="TIGR04181">
    <property type="entry name" value="NHT_00031"/>
    <property type="match status" value="1"/>
</dbReference>
<dbReference type="RefSeq" id="WP_209988868.1">
    <property type="nucleotide sequence ID" value="NZ_JBHUKY010000031.1"/>
</dbReference>
<reference evidence="3" key="1">
    <citation type="journal article" date="2019" name="Int. J. Syst. Evol. Microbiol.">
        <title>The Global Catalogue of Microorganisms (GCM) 10K type strain sequencing project: providing services to taxonomists for standard genome sequencing and annotation.</title>
        <authorList>
            <consortium name="The Broad Institute Genomics Platform"/>
            <consortium name="The Broad Institute Genome Sequencing Center for Infectious Disease"/>
            <person name="Wu L."/>
            <person name="Ma J."/>
        </authorList>
    </citation>
    <scope>NUCLEOTIDE SEQUENCE [LARGE SCALE GENOMIC DNA]</scope>
    <source>
        <strain evidence="3">CCM 8725</strain>
    </source>
</reference>
<dbReference type="PANTHER" id="PTHR30244">
    <property type="entry name" value="TRANSAMINASE"/>
    <property type="match status" value="1"/>
</dbReference>
<name>A0ABW5FDA7_9BACL</name>
<dbReference type="PANTHER" id="PTHR30244:SF30">
    <property type="entry name" value="BLR5990 PROTEIN"/>
    <property type="match status" value="1"/>
</dbReference>
<dbReference type="InterPro" id="IPR026385">
    <property type="entry name" value="LegC-like"/>
</dbReference>
<keyword evidence="2" id="KW-0808">Transferase</keyword>
<dbReference type="Pfam" id="PF01041">
    <property type="entry name" value="DegT_DnrJ_EryC1"/>
    <property type="match status" value="1"/>
</dbReference>
<evidence type="ECO:0000313" key="2">
    <source>
        <dbReference type="EMBL" id="MFD2411812.1"/>
    </source>
</evidence>
<evidence type="ECO:0000256" key="1">
    <source>
        <dbReference type="RuleBase" id="RU004508"/>
    </source>
</evidence>
<dbReference type="InterPro" id="IPR015421">
    <property type="entry name" value="PyrdxlP-dep_Trfase_major"/>
</dbReference>
<dbReference type="GO" id="GO:0008483">
    <property type="term" value="F:transaminase activity"/>
    <property type="evidence" value="ECO:0007669"/>
    <property type="project" value="UniProtKB-KW"/>
</dbReference>
<dbReference type="EMBL" id="JBHUKY010000031">
    <property type="protein sequence ID" value="MFD2411812.1"/>
    <property type="molecule type" value="Genomic_DNA"/>
</dbReference>
<dbReference type="CDD" id="cd00616">
    <property type="entry name" value="AHBA_syn"/>
    <property type="match status" value="1"/>
</dbReference>
<dbReference type="Gene3D" id="3.40.640.10">
    <property type="entry name" value="Type I PLP-dependent aspartate aminotransferase-like (Major domain)"/>
    <property type="match status" value="1"/>
</dbReference>
<dbReference type="Gene3D" id="3.90.1150.10">
    <property type="entry name" value="Aspartate Aminotransferase, domain 1"/>
    <property type="match status" value="1"/>
</dbReference>
<dbReference type="InterPro" id="IPR000653">
    <property type="entry name" value="DegT/StrS_aminotransferase"/>
</dbReference>
<organism evidence="2 3">
    <name type="scientific">Paenibacillus rhizoplanae</name>
    <dbReference type="NCBI Taxonomy" id="1917181"/>
    <lineage>
        <taxon>Bacteria</taxon>
        <taxon>Bacillati</taxon>
        <taxon>Bacillota</taxon>
        <taxon>Bacilli</taxon>
        <taxon>Bacillales</taxon>
        <taxon>Paenibacillaceae</taxon>
        <taxon>Paenibacillus</taxon>
    </lineage>
</organism>
<accession>A0ABW5FDA7</accession>
<sequence>MSSQWQHIARNIKSLYDNKDFVPLHEPTFGGKELEYVTDCIQTGWVSSVGKYVNEFELTLADYTGVKRAVAIVNGTAALHIALKIAGVQANDEVFMPSLTFIATANAVSYLQAVPHFVDVSEHTLGLDPYKLEEYIQAIGVIDNGQLVNKHTGRIIRAVVPMHTFGHSVDLDPLIDICQRYHLVLVEDAAESLGSYYKGKHTGGFGLVGALSFNGNKIITTGGGGAILTNNEKLADYAKHITTTAKNPHRWDFTHDEVGYNYRMPNINAALGCAQLEQIDEFQKSKRLLTKRYEKLFDGVENVQLFTEPSFGKSNYWLQTLLINEEHYNRNFVLEVLNSEGVMARPIWTPLDELQPYFHCPKADLPVTRLLKKRIINIPSTPLRGETND</sequence>
<dbReference type="InterPro" id="IPR015422">
    <property type="entry name" value="PyrdxlP-dep_Trfase_small"/>
</dbReference>
<keyword evidence="1" id="KW-0663">Pyridoxal phosphate</keyword>